<evidence type="ECO:0000313" key="1">
    <source>
        <dbReference type="EMBL" id="OBV11013.1"/>
    </source>
</evidence>
<gene>
    <name evidence="1" type="ORF">I603_1421</name>
</gene>
<comment type="caution">
    <text evidence="1">The sequence shown here is derived from an EMBL/GenBank/DDBJ whole genome shotgun (WGS) entry which is preliminary data.</text>
</comment>
<dbReference type="PATRIC" id="fig|1300349.4.peg.1419"/>
<name>A0A1A7BEP6_9SPHN</name>
<dbReference type="GO" id="GO:0016811">
    <property type="term" value="F:hydrolase activity, acting on carbon-nitrogen (but not peptide) bonds, in linear amides"/>
    <property type="evidence" value="ECO:0007669"/>
    <property type="project" value="TreeGrafter"/>
</dbReference>
<dbReference type="InterPro" id="IPR003737">
    <property type="entry name" value="GlcNAc_PI_deacetylase-related"/>
</dbReference>
<dbReference type="STRING" id="1300349.I603_1421"/>
<sequence>MNRTAGMIALTALTLAPAHGQETLAPAHGQDSRAEAQRVLVVVAHPDDELFMAPAIAALARQGAQVTIIHATSGDAGPGVSSLTPGEELGRVRAMEAFCSVNALGATSSVQFDLGDGTLGLDAHHPGSPARQLVSRLGGHLAQVSLVLTWGPDGGYGHADHRMVSALATQVVQAMPDAERPRLLYVGIPAGGRPPVPEMAEWAVTDPALLTEAIAYTPADLAAAQAAAQCHVTQFDEATRAGMMPLFGATMWQGKVHFRPAF</sequence>
<accession>A0A1A7BEP6</accession>
<keyword evidence="2" id="KW-1185">Reference proteome</keyword>
<dbReference type="Gene3D" id="3.40.50.10320">
    <property type="entry name" value="LmbE-like"/>
    <property type="match status" value="1"/>
</dbReference>
<dbReference type="Pfam" id="PF02585">
    <property type="entry name" value="PIG-L"/>
    <property type="match status" value="1"/>
</dbReference>
<dbReference type="PANTHER" id="PTHR12993">
    <property type="entry name" value="N-ACETYLGLUCOSAMINYL-PHOSPHATIDYLINOSITOL DE-N-ACETYLASE-RELATED"/>
    <property type="match status" value="1"/>
</dbReference>
<dbReference type="PANTHER" id="PTHR12993:SF26">
    <property type="entry name" value="1D-MYO-INOSITOL 2-ACETAMIDO-2-DEOXY-ALPHA-D-GLUCOPYRANOSIDE DEACETYLASE"/>
    <property type="match status" value="1"/>
</dbReference>
<dbReference type="RefSeq" id="WP_068863529.1">
    <property type="nucleotide sequence ID" value="NZ_LZYB01000003.1"/>
</dbReference>
<dbReference type="AlphaFoldDB" id="A0A1A7BEP6"/>
<reference evidence="1 2" key="1">
    <citation type="submission" date="2016-06" db="EMBL/GenBank/DDBJ databases">
        <title>Genome sequence of Porphyrobacter dokdonensis DSW-74.</title>
        <authorList>
            <person name="Kim J.F."/>
            <person name="Song J.Y."/>
        </authorList>
    </citation>
    <scope>NUCLEOTIDE SEQUENCE [LARGE SCALE GENOMIC DNA]</scope>
    <source>
        <strain evidence="1 2">DSW-74</strain>
    </source>
</reference>
<proteinExistence type="predicted"/>
<dbReference type="InterPro" id="IPR024078">
    <property type="entry name" value="LmbE-like_dom_sf"/>
</dbReference>
<dbReference type="EMBL" id="LZYB01000003">
    <property type="protein sequence ID" value="OBV11013.1"/>
    <property type="molecule type" value="Genomic_DNA"/>
</dbReference>
<protein>
    <submittedName>
        <fullName evidence="1">LmbE family protein</fullName>
    </submittedName>
</protein>
<organism evidence="1 2">
    <name type="scientific">Erythrobacter dokdonensis DSW-74</name>
    <dbReference type="NCBI Taxonomy" id="1300349"/>
    <lineage>
        <taxon>Bacteria</taxon>
        <taxon>Pseudomonadati</taxon>
        <taxon>Pseudomonadota</taxon>
        <taxon>Alphaproteobacteria</taxon>
        <taxon>Sphingomonadales</taxon>
        <taxon>Erythrobacteraceae</taxon>
        <taxon>Erythrobacter/Porphyrobacter group</taxon>
        <taxon>Erythrobacter</taxon>
    </lineage>
</organism>
<dbReference type="SUPFAM" id="SSF102588">
    <property type="entry name" value="LmbE-like"/>
    <property type="match status" value="1"/>
</dbReference>
<dbReference type="Proteomes" id="UP000092484">
    <property type="component" value="Unassembled WGS sequence"/>
</dbReference>
<evidence type="ECO:0000313" key="2">
    <source>
        <dbReference type="Proteomes" id="UP000092484"/>
    </source>
</evidence>